<organism evidence="1">
    <name type="scientific">marine metagenome</name>
    <dbReference type="NCBI Taxonomy" id="408172"/>
    <lineage>
        <taxon>unclassified sequences</taxon>
        <taxon>metagenomes</taxon>
        <taxon>ecological metagenomes</taxon>
    </lineage>
</organism>
<gene>
    <name evidence="1" type="ORF">METZ01_LOCUS271804</name>
</gene>
<proteinExistence type="predicted"/>
<accession>A0A382K3B2</accession>
<reference evidence="1" key="1">
    <citation type="submission" date="2018-05" db="EMBL/GenBank/DDBJ databases">
        <authorList>
            <person name="Lanie J.A."/>
            <person name="Ng W.-L."/>
            <person name="Kazmierczak K.M."/>
            <person name="Andrzejewski T.M."/>
            <person name="Davidsen T.M."/>
            <person name="Wayne K.J."/>
            <person name="Tettelin H."/>
            <person name="Glass J.I."/>
            <person name="Rusch D."/>
            <person name="Podicherti R."/>
            <person name="Tsui H.-C.T."/>
            <person name="Winkler M.E."/>
        </authorList>
    </citation>
    <scope>NUCLEOTIDE SEQUENCE</scope>
</reference>
<sequence length="248" mass="27684">MAFERTLEGKVFDFWVAGNLRNSDLTMWDRQIHTWWQQLTGEAIIGELAGHRLPFIPPQIISWTDFKEANPGALVLSRETGFSRPYGSNPYSGYDRVDRPPFLFDGDLDERLLPKERVAAFDIGDVLAAFPFRVLEVEGVVNYPVNGTVVVIFHKLGTVSALDHTLIVDSDDVGATGVFDANIDGERLTFSINGDRFVDDQTGTFWNILGEAVEGEMAGKSLTPMAHSNHLWFAWGAFNPDTLIYRGS</sequence>
<evidence type="ECO:0008006" key="2">
    <source>
        <dbReference type="Google" id="ProtNLM"/>
    </source>
</evidence>
<dbReference type="InterPro" id="IPR021516">
    <property type="entry name" value="DUF3179"/>
</dbReference>
<dbReference type="EMBL" id="UINC01078153">
    <property type="protein sequence ID" value="SVC18950.1"/>
    <property type="molecule type" value="Genomic_DNA"/>
</dbReference>
<name>A0A382K3B2_9ZZZZ</name>
<evidence type="ECO:0000313" key="1">
    <source>
        <dbReference type="EMBL" id="SVC18950.1"/>
    </source>
</evidence>
<dbReference type="Pfam" id="PF11376">
    <property type="entry name" value="DUF3179"/>
    <property type="match status" value="1"/>
</dbReference>
<dbReference type="AlphaFoldDB" id="A0A382K3B2"/>
<protein>
    <recommendedName>
        <fullName evidence="2">DUF3179 domain-containing protein</fullName>
    </recommendedName>
</protein>